<reference evidence="3" key="2">
    <citation type="submission" date="2025-08" db="UniProtKB">
        <authorList>
            <consortium name="RefSeq"/>
        </authorList>
    </citation>
    <scope>IDENTIFICATION</scope>
    <source>
        <tissue evidence="3">Etiolated seedlings</tissue>
    </source>
</reference>
<gene>
    <name evidence="3" type="primary">LOC101511179</name>
</gene>
<feature type="compositionally biased region" description="Basic and acidic residues" evidence="1">
    <location>
        <begin position="213"/>
        <end position="224"/>
    </location>
</feature>
<feature type="compositionally biased region" description="Gly residues" evidence="1">
    <location>
        <begin position="199"/>
        <end position="211"/>
    </location>
</feature>
<dbReference type="Proteomes" id="UP000087171">
    <property type="component" value="Chromosome Ca7"/>
</dbReference>
<dbReference type="Pfam" id="PF14223">
    <property type="entry name" value="Retrotran_gag_2"/>
    <property type="match status" value="1"/>
</dbReference>
<dbReference type="PaxDb" id="3827-XP_004510003.1"/>
<feature type="region of interest" description="Disordered" evidence="1">
    <location>
        <begin position="182"/>
        <end position="228"/>
    </location>
</feature>
<proteinExistence type="predicted"/>
<dbReference type="OrthoDB" id="8063676at2759"/>
<dbReference type="PANTHER" id="PTHR35317">
    <property type="entry name" value="OS04G0629600 PROTEIN"/>
    <property type="match status" value="1"/>
</dbReference>
<accession>A0A1S2YU79</accession>
<keyword evidence="2" id="KW-1185">Reference proteome</keyword>
<evidence type="ECO:0000313" key="3">
    <source>
        <dbReference type="RefSeq" id="XP_004510003.1"/>
    </source>
</evidence>
<evidence type="ECO:0000313" key="2">
    <source>
        <dbReference type="Proteomes" id="UP000087171"/>
    </source>
</evidence>
<dbReference type="PANTHER" id="PTHR35317:SF28">
    <property type="entry name" value="ZINC FINGER, CCHC-TYPE, RIBONUCLEASE H-LIKE DOMAIN, GAG-PRE-INTEGRASE DOMAIN PROTEIN-RELATED"/>
    <property type="match status" value="1"/>
</dbReference>
<dbReference type="AlphaFoldDB" id="A0A1S2YU79"/>
<dbReference type="RefSeq" id="XP_004510003.1">
    <property type="nucleotide sequence ID" value="XM_004509946.1"/>
</dbReference>
<sequence length="263" mass="30268">MVTRDYTTFHFPLLKKENYEKWCIRMKALLGSQGVWEIFEKGYDEPQDEEGLSQVAKEALAKTRKKDQQALTLIHQCLDDSMFEKVVDAKNSMEAWKILEKSLQGIDKVKKIRLQSLRGDFEALKMKDSESISDYCSRESKDLDSISIEELEGSLQAQEERMKKRQEDPLEQILKIKASLKDDRGFNSQNGHGREQGKGRGCGRGQGGRGKGFNRESNYKERSHSSLRIQEEEEVMVVIKVKGEEEEANLIDKEEANLIDEDE</sequence>
<protein>
    <submittedName>
        <fullName evidence="3">Uncharacterized protein LOC101511179</fullName>
    </submittedName>
</protein>
<organism evidence="2 3">
    <name type="scientific">Cicer arietinum</name>
    <name type="common">Chickpea</name>
    <name type="synonym">Garbanzo</name>
    <dbReference type="NCBI Taxonomy" id="3827"/>
    <lineage>
        <taxon>Eukaryota</taxon>
        <taxon>Viridiplantae</taxon>
        <taxon>Streptophyta</taxon>
        <taxon>Embryophyta</taxon>
        <taxon>Tracheophyta</taxon>
        <taxon>Spermatophyta</taxon>
        <taxon>Magnoliopsida</taxon>
        <taxon>eudicotyledons</taxon>
        <taxon>Gunneridae</taxon>
        <taxon>Pentapetalae</taxon>
        <taxon>rosids</taxon>
        <taxon>fabids</taxon>
        <taxon>Fabales</taxon>
        <taxon>Fabaceae</taxon>
        <taxon>Papilionoideae</taxon>
        <taxon>50 kb inversion clade</taxon>
        <taxon>NPAAA clade</taxon>
        <taxon>Hologalegina</taxon>
        <taxon>IRL clade</taxon>
        <taxon>Cicereae</taxon>
        <taxon>Cicer</taxon>
    </lineage>
</organism>
<dbReference type="eggNOG" id="KOG0017">
    <property type="taxonomic scope" value="Eukaryota"/>
</dbReference>
<evidence type="ECO:0000256" key="1">
    <source>
        <dbReference type="SAM" id="MobiDB-lite"/>
    </source>
</evidence>
<reference evidence="2" key="1">
    <citation type="journal article" date="2013" name="Nat. Biotechnol.">
        <title>Draft genome sequence of chickpea (Cicer arietinum) provides a resource for trait improvement.</title>
        <authorList>
            <person name="Varshney R.K."/>
            <person name="Song C."/>
            <person name="Saxena R.K."/>
            <person name="Azam S."/>
            <person name="Yu S."/>
            <person name="Sharpe A.G."/>
            <person name="Cannon S."/>
            <person name="Baek J."/>
            <person name="Rosen B.D."/>
            <person name="Tar'an B."/>
            <person name="Millan T."/>
            <person name="Zhang X."/>
            <person name="Ramsay L.D."/>
            <person name="Iwata A."/>
            <person name="Wang Y."/>
            <person name="Nelson W."/>
            <person name="Farmer A.D."/>
            <person name="Gaur P.M."/>
            <person name="Soderlund C."/>
            <person name="Penmetsa R.V."/>
            <person name="Xu C."/>
            <person name="Bharti A.K."/>
            <person name="He W."/>
            <person name="Winter P."/>
            <person name="Zhao S."/>
            <person name="Hane J.K."/>
            <person name="Carrasquilla-Garcia N."/>
            <person name="Condie J.A."/>
            <person name="Upadhyaya H.D."/>
            <person name="Luo M.C."/>
            <person name="Thudi M."/>
            <person name="Gowda C.L."/>
            <person name="Singh N.P."/>
            <person name="Lichtenzveig J."/>
            <person name="Gali K.K."/>
            <person name="Rubio J."/>
            <person name="Nadarajan N."/>
            <person name="Dolezel J."/>
            <person name="Bansal K.C."/>
            <person name="Xu X."/>
            <person name="Edwards D."/>
            <person name="Zhang G."/>
            <person name="Kahl G."/>
            <person name="Gil J."/>
            <person name="Singh K.B."/>
            <person name="Datta S.K."/>
            <person name="Jackson S.A."/>
            <person name="Wang J."/>
            <person name="Cook D.R."/>
        </authorList>
    </citation>
    <scope>NUCLEOTIDE SEQUENCE [LARGE SCALE GENOMIC DNA]</scope>
    <source>
        <strain evidence="2">cv. CDC Frontier</strain>
    </source>
</reference>
<name>A0A1S2YU79_CICAR</name>